<dbReference type="PANTHER" id="PTHR13950">
    <property type="entry name" value="RABCONNECTIN-RELATED"/>
    <property type="match status" value="1"/>
</dbReference>
<dbReference type="InterPro" id="IPR052208">
    <property type="entry name" value="DmX-like/RAVE_component"/>
</dbReference>
<evidence type="ECO:0000259" key="1">
    <source>
        <dbReference type="Pfam" id="PF12234"/>
    </source>
</evidence>
<proteinExistence type="predicted"/>
<dbReference type="Proteomes" id="UP000422736">
    <property type="component" value="Chromosome 1"/>
</dbReference>
<organism evidence="2 3">
    <name type="scientific">Kluyveromyces marxianus</name>
    <name type="common">Yeast</name>
    <name type="synonym">Candida kefyr</name>
    <dbReference type="NCBI Taxonomy" id="4911"/>
    <lineage>
        <taxon>Eukaryota</taxon>
        <taxon>Fungi</taxon>
        <taxon>Dikarya</taxon>
        <taxon>Ascomycota</taxon>
        <taxon>Saccharomycotina</taxon>
        <taxon>Saccharomycetes</taxon>
        <taxon>Saccharomycetales</taxon>
        <taxon>Saccharomycetaceae</taxon>
        <taxon>Kluyveromyces</taxon>
    </lineage>
</organism>
<dbReference type="EMBL" id="CP015054">
    <property type="protein sequence ID" value="QGN13475.1"/>
    <property type="molecule type" value="Genomic_DNA"/>
</dbReference>
<protein>
    <submittedName>
        <fullName evidence="2">Regulator of V-ATPase in vacuolar membrane protein 1</fullName>
    </submittedName>
</protein>
<dbReference type="SUPFAM" id="SSF82171">
    <property type="entry name" value="DPP6 N-terminal domain-like"/>
    <property type="match status" value="1"/>
</dbReference>
<evidence type="ECO:0000313" key="3">
    <source>
        <dbReference type="Proteomes" id="UP000422736"/>
    </source>
</evidence>
<reference evidence="2 3" key="1">
    <citation type="submission" date="2016-03" db="EMBL/GenBank/DDBJ databases">
        <title>How can Kluyveromyces marxianus grow so fast - potential evolutionary course in Saccharomyces Complex revealed by comparative genomics.</title>
        <authorList>
            <person name="Mo W."/>
            <person name="Lu W."/>
            <person name="Yang X."/>
            <person name="Qi J."/>
            <person name="Lv H."/>
        </authorList>
    </citation>
    <scope>NUCLEOTIDE SEQUENCE [LARGE SCALE GENOMIC DNA]</scope>
    <source>
        <strain evidence="2 3">FIM1</strain>
    </source>
</reference>
<accession>A0ABX6EMS9</accession>
<dbReference type="Pfam" id="PF12234">
    <property type="entry name" value="Rav1p_C"/>
    <property type="match status" value="1"/>
</dbReference>
<dbReference type="SUPFAM" id="SSF50978">
    <property type="entry name" value="WD40 repeat-like"/>
    <property type="match status" value="1"/>
</dbReference>
<dbReference type="InterPro" id="IPR036322">
    <property type="entry name" value="WD40_repeat_dom_sf"/>
</dbReference>
<gene>
    <name evidence="2" type="primary">RAV1</name>
    <name evidence="2" type="ORF">FIM1_113</name>
</gene>
<dbReference type="InterPro" id="IPR015943">
    <property type="entry name" value="WD40/YVTN_repeat-like_dom_sf"/>
</dbReference>
<feature type="domain" description="RAVE complex protein Rav1 C-terminal" evidence="1">
    <location>
        <begin position="571"/>
        <end position="1189"/>
    </location>
</feature>
<evidence type="ECO:0000313" key="2">
    <source>
        <dbReference type="EMBL" id="QGN13475.1"/>
    </source>
</evidence>
<keyword evidence="3" id="KW-1185">Reference proteome</keyword>
<sequence length="1376" mass="157554">MSLNFLPGVPNKTPQAVCQRSWNNNTILAYCSGNNLILLSNRSERLQTIYLPSDCLAVDVNPANGLIAVAVSNEVFIYKPLHQIMKNPKWVFCTKLYHDSSQINSLQWGMGNELVMGSDYLSFWDIKDVFGEYKPRLLWSKRQPLPVYLCSITQDSKLISSMNYNDRNVKLWRRVSITADSDFFDLIILPHPDVVTSFRWKTADHQCDKEHTIHIFYTICADRKLRVWISFDIDNKKNVQNWGTVEMSKADNERFCVILDSWLIQKAITPQLNNKNKNNEIMRFLIEEKPELVLFSTPDHKIRVLALKNLSDDVPKIMSTRELLKTTITTSSFGSRPEFLHFPEPQLYDDENSISLVVHDLHGSVRHSLLHISSILENKENVGILQHKWTGHTKSIQKVFRSSDGSAVLTTSRFHENSLWVPLQLKDSVTLAKKALIVTESPIRHALVHDKGNLVVTFLENYKIQLWICKQSNKSALLQSSIKTNNLKGYPCLMVNTPEKDHHHNTHYFACVYSNGFSEGYVIQDDKIKQLDSNSVDLEGEDEFHLITAIDPVRYHFQSDRSLIATITKGGTIRTYKAHADTKGIIWKKSYETNTDVKNASKVTGSSNDKMSVIDEEGSTMTLWDLRRSVLEYEANFDGKVIDIDWTSTELEQNIVAIGFENHVILYTQLRYDYTNRNPPYLPIEKIDVSKHTTHTIGDSTWSQNGSIIIATGNQIFVKDKRLDLNDKFTYRSIGSRKILSNDILHLTSVLNGPLPIYHPQLLIQSLFAKKINLVREILLKLFHVLRGIEFGSEKGSNQGTSLEMDPSKFLHSNNSTYRFDKYEEPYSTFDSVVCSGLINLLSKIPLPYLTRHQQVTLISVVEAVEEINQNEKIVDINGVRFMLGVKLYMSHKSTQPSVSMRDVSWATHSDNKEIILSNLSSRIKSWENFREFKVAYWAEQQDLINWFEKLAKLEFNSQEKRDPSKCSIFYLALKKKNILIGLWRISSGHHEQAKMLKFLNNDFSEKRWRTAALKNAFVLLSKHRFMDAACFFLLAGSLKDCVNVLLKQVNDLDLAIGVCRVYEGDNGPVLHEFLHNQVLPTAIIESDRWTTSYIYWKMCKQGLAIKALVQPPIELDDNAKWITKDKCVNKSFLVEDPLLLQLYLQLRDRNIEYYNAALEVNESLEYDIIMRVVTIYTRMGCDYLAVALLQDWKFLEYKESKVTSPSISQSSHTKAFDSTVIEPVTTQKARPSLFDKFDPQFTENSGHLPTKTGQSSQSRSILDSYITEIPSLASLGHKSSKSALNINSNKSLKSDNNEAQPSSHVTNILDSFMNEPSFMKPGQNSHGDVESAFTAKETDDNSKKYSTVKHNGEKNNTIKKEKKVIKPRNLLDDFM</sequence>
<dbReference type="InterPro" id="IPR022033">
    <property type="entry name" value="Rav1p_C"/>
</dbReference>
<dbReference type="PANTHER" id="PTHR13950:SF9">
    <property type="entry name" value="RABCONNECTIN-3A"/>
    <property type="match status" value="1"/>
</dbReference>
<dbReference type="Gene3D" id="2.130.10.10">
    <property type="entry name" value="YVTN repeat-like/Quinoprotein amine dehydrogenase"/>
    <property type="match status" value="2"/>
</dbReference>
<name>A0ABX6EMS9_KLUMA</name>